<evidence type="ECO:0000256" key="12">
    <source>
        <dbReference type="ARBA" id="ARBA00023180"/>
    </source>
</evidence>
<keyword evidence="5" id="KW-0165">Cleavage on pair of basic residues</keyword>
<dbReference type="Pfam" id="PF00061">
    <property type="entry name" value="Lipocalin"/>
    <property type="match status" value="1"/>
</dbReference>
<evidence type="ECO:0000259" key="14">
    <source>
        <dbReference type="PROSITE" id="PS50279"/>
    </source>
</evidence>
<dbReference type="InterPro" id="IPR020901">
    <property type="entry name" value="Prtase_inh_Kunz-CS"/>
</dbReference>
<evidence type="ECO:0000256" key="9">
    <source>
        <dbReference type="ARBA" id="ARBA00022900"/>
    </source>
</evidence>
<evidence type="ECO:0000256" key="3">
    <source>
        <dbReference type="ARBA" id="ARBA00018905"/>
    </source>
</evidence>
<evidence type="ECO:0000256" key="1">
    <source>
        <dbReference type="ARBA" id="ARBA00004613"/>
    </source>
</evidence>
<evidence type="ECO:0000256" key="13">
    <source>
        <dbReference type="SAM" id="SignalP"/>
    </source>
</evidence>
<evidence type="ECO:0000256" key="8">
    <source>
        <dbReference type="ARBA" id="ARBA00022737"/>
    </source>
</evidence>
<comment type="similarity">
    <text evidence="2">In the N-terminal section; belongs to the calycin superfamily. Lipocalin family.</text>
</comment>
<dbReference type="SUPFAM" id="SSF57362">
    <property type="entry name" value="BPTI-like"/>
    <property type="match status" value="2"/>
</dbReference>
<keyword evidence="7 13" id="KW-0732">Signal</keyword>
<dbReference type="SMART" id="SM00131">
    <property type="entry name" value="KU"/>
    <property type="match status" value="2"/>
</dbReference>
<dbReference type="PRINTS" id="PR00759">
    <property type="entry name" value="BASICPTASE"/>
</dbReference>
<dbReference type="SUPFAM" id="SSF50814">
    <property type="entry name" value="Lipocalins"/>
    <property type="match status" value="1"/>
</dbReference>
<dbReference type="CDD" id="cd22597">
    <property type="entry name" value="Kunitz_bikunin_2-like"/>
    <property type="match status" value="1"/>
</dbReference>
<dbReference type="PROSITE" id="PS50279">
    <property type="entry name" value="BPTI_KUNITZ_2"/>
    <property type="match status" value="2"/>
</dbReference>
<evidence type="ECO:0000256" key="7">
    <source>
        <dbReference type="ARBA" id="ARBA00022729"/>
    </source>
</evidence>
<evidence type="ECO:0000256" key="11">
    <source>
        <dbReference type="ARBA" id="ARBA00023157"/>
    </source>
</evidence>
<dbReference type="InterPro" id="IPR002968">
    <property type="entry name" value="A1-microglobln"/>
</dbReference>
<feature type="chain" id="PRO_5003878561" description="Protein AMBP" evidence="13">
    <location>
        <begin position="24"/>
        <end position="351"/>
    </location>
</feature>
<feature type="signal peptide" evidence="13">
    <location>
        <begin position="1"/>
        <end position="23"/>
    </location>
</feature>
<feature type="domain" description="BPTI/Kunitz inhibitor" evidence="14">
    <location>
        <begin position="232"/>
        <end position="282"/>
    </location>
</feature>
<dbReference type="Gene3D" id="2.40.128.20">
    <property type="match status" value="1"/>
</dbReference>
<evidence type="ECO:0000256" key="5">
    <source>
        <dbReference type="ARBA" id="ARBA00022685"/>
    </source>
</evidence>
<dbReference type="Pfam" id="PF00014">
    <property type="entry name" value="Kunitz_BPTI"/>
    <property type="match status" value="2"/>
</dbReference>
<dbReference type="PROSITE" id="PS00280">
    <property type="entry name" value="BPTI_KUNITZ_1"/>
    <property type="match status" value="2"/>
</dbReference>
<name>K4GBA2_CALMI</name>
<keyword evidence="8" id="KW-0677">Repeat</keyword>
<keyword evidence="11" id="KW-1015">Disulfide bond</keyword>
<keyword evidence="9" id="KW-0722">Serine protease inhibitor</keyword>
<keyword evidence="6" id="KW-0646">Protease inhibitor</keyword>
<dbReference type="AlphaFoldDB" id="K4GBA2"/>
<sequence length="351" mass="39113">MGRACLLVLAISSLCFLLKAVTGMPVESGIPVLENFDVTPFLGKWNSIALATDYPRIQQIRAELKMTTYSLEESDQPGKIHASHLFYVGDRCTNMSVMCDKLQPPGRFALSRSRSSEEFRVIRGKHHEYAVVVFYSHGANKTVTTLRLFGRAQELRPALLEDFRQISLDQGIPEECIFLLPKADECVSDKTLPESQNQQRVRRMAVVEPEEGSDLLPSNVPFFSRTDVEAACQLPAEPGICFGHHERFHYNQSTMTCAKFVYGGCSGNGNNFLTEQICLQRCRTVAACRLPIEIGPCKIAVDLWAFDSVLGKCKPFIYGGCQGNGNKFYSLKECEEYCDAVPAEEADLLAV</sequence>
<accession>K4GBA2</accession>
<dbReference type="InterPro" id="IPR002223">
    <property type="entry name" value="Kunitz_BPTI"/>
</dbReference>
<dbReference type="CDD" id="cd22596">
    <property type="entry name" value="Kunitz_bikunin_1-like"/>
    <property type="match status" value="1"/>
</dbReference>
<keyword evidence="10" id="KW-0157">Chromophore</keyword>
<dbReference type="EMBL" id="JX212225">
    <property type="protein sequence ID" value="AFM90539.1"/>
    <property type="molecule type" value="mRNA"/>
</dbReference>
<reference evidence="15" key="1">
    <citation type="journal article" date="2012" name="PLoS ONE">
        <title>Sequencing and Analysis of Full-Length cDNAs, 5'-ESTs and 3'-ESTs from a Cartilaginous Fish, the Elephant Shark (Callorhinchus milii).</title>
        <authorList>
            <person name="Tan Y.Y."/>
            <person name="Kodzius R."/>
            <person name="Tay B.H."/>
            <person name="Tay A."/>
            <person name="Brenner S."/>
            <person name="Venkatesh B."/>
        </authorList>
    </citation>
    <scope>NUCLEOTIDE SEQUENCE</scope>
    <source>
        <tissue evidence="15">Liver</tissue>
    </source>
</reference>
<comment type="subcellular location">
    <subcellularLocation>
        <location evidence="1">Secreted</location>
    </subcellularLocation>
</comment>
<feature type="domain" description="BPTI/Kunitz inhibitor" evidence="14">
    <location>
        <begin position="288"/>
        <end position="338"/>
    </location>
</feature>
<dbReference type="PRINTS" id="PR01215">
    <property type="entry name" value="A1MCGLOBULIN"/>
</dbReference>
<dbReference type="Gene3D" id="4.10.410.10">
    <property type="entry name" value="Pancreatic trypsin inhibitor Kunitz domain"/>
    <property type="match status" value="2"/>
</dbReference>
<dbReference type="GO" id="GO:0005576">
    <property type="term" value="C:extracellular region"/>
    <property type="evidence" value="ECO:0007669"/>
    <property type="project" value="UniProtKB-SubCell"/>
</dbReference>
<dbReference type="InterPro" id="IPR012674">
    <property type="entry name" value="Calycin"/>
</dbReference>
<dbReference type="PANTHER" id="PTHR46676">
    <property type="entry name" value="PROTEIN AMBP"/>
    <property type="match status" value="1"/>
</dbReference>
<keyword evidence="4" id="KW-0964">Secreted</keyword>
<proteinExistence type="evidence at transcript level"/>
<evidence type="ECO:0000256" key="10">
    <source>
        <dbReference type="ARBA" id="ARBA00022991"/>
    </source>
</evidence>
<organism evidence="15">
    <name type="scientific">Callorhinchus milii</name>
    <name type="common">Ghost shark</name>
    <dbReference type="NCBI Taxonomy" id="7868"/>
    <lineage>
        <taxon>Eukaryota</taxon>
        <taxon>Metazoa</taxon>
        <taxon>Chordata</taxon>
        <taxon>Craniata</taxon>
        <taxon>Vertebrata</taxon>
        <taxon>Chondrichthyes</taxon>
        <taxon>Holocephali</taxon>
        <taxon>Chimaeriformes</taxon>
        <taxon>Callorhinchidae</taxon>
        <taxon>Callorhinchus</taxon>
    </lineage>
</organism>
<evidence type="ECO:0000256" key="2">
    <source>
        <dbReference type="ARBA" id="ARBA00008238"/>
    </source>
</evidence>
<evidence type="ECO:0000256" key="6">
    <source>
        <dbReference type="ARBA" id="ARBA00022690"/>
    </source>
</evidence>
<evidence type="ECO:0000313" key="15">
    <source>
        <dbReference type="EMBL" id="AFM90539.1"/>
    </source>
</evidence>
<protein>
    <recommendedName>
        <fullName evidence="3">Protein AMBP</fullName>
    </recommendedName>
</protein>
<dbReference type="InterPro" id="IPR000566">
    <property type="entry name" value="Lipocln_cytosolic_FA-bd_dom"/>
</dbReference>
<dbReference type="GO" id="GO:0004867">
    <property type="term" value="F:serine-type endopeptidase inhibitor activity"/>
    <property type="evidence" value="ECO:0007669"/>
    <property type="project" value="UniProtKB-KW"/>
</dbReference>
<dbReference type="InterPro" id="IPR029856">
    <property type="entry name" value="AMBP"/>
</dbReference>
<evidence type="ECO:0000256" key="4">
    <source>
        <dbReference type="ARBA" id="ARBA00022525"/>
    </source>
</evidence>
<keyword evidence="12" id="KW-0325">Glycoprotein</keyword>
<dbReference type="InterPro" id="IPR036880">
    <property type="entry name" value="Kunitz_BPTI_sf"/>
</dbReference>
<dbReference type="PANTHER" id="PTHR46676:SF1">
    <property type="entry name" value="PROTEIN AMBP"/>
    <property type="match status" value="1"/>
</dbReference>
<dbReference type="FunFam" id="4.10.410.10:FF:000005">
    <property type="entry name" value="Pancreatic trypsin inhibitor"/>
    <property type="match status" value="1"/>
</dbReference>